<accession>A0A1M6G8R0</accession>
<name>A0A1M6G8R0_9ACTN</name>
<dbReference type="EMBL" id="FQZG01000025">
    <property type="protein sequence ID" value="SHJ06207.1"/>
    <property type="molecule type" value="Genomic_DNA"/>
</dbReference>
<evidence type="ECO:0000313" key="2">
    <source>
        <dbReference type="Proteomes" id="UP000184512"/>
    </source>
</evidence>
<protein>
    <submittedName>
        <fullName evidence="1">Uncharacterized protein</fullName>
    </submittedName>
</protein>
<proteinExistence type="predicted"/>
<keyword evidence="2" id="KW-1185">Reference proteome</keyword>
<organism evidence="1 2">
    <name type="scientific">Tessaracoccus bendigoensis DSM 12906</name>
    <dbReference type="NCBI Taxonomy" id="1123357"/>
    <lineage>
        <taxon>Bacteria</taxon>
        <taxon>Bacillati</taxon>
        <taxon>Actinomycetota</taxon>
        <taxon>Actinomycetes</taxon>
        <taxon>Propionibacteriales</taxon>
        <taxon>Propionibacteriaceae</taxon>
        <taxon>Tessaracoccus</taxon>
    </lineage>
</organism>
<dbReference type="AlphaFoldDB" id="A0A1M6G8R0"/>
<evidence type="ECO:0000313" key="1">
    <source>
        <dbReference type="EMBL" id="SHJ06207.1"/>
    </source>
</evidence>
<dbReference type="OrthoDB" id="4205081at2"/>
<dbReference type="RefSeq" id="WP_073187026.1">
    <property type="nucleotide sequence ID" value="NZ_FQZG01000025.1"/>
</dbReference>
<dbReference type="Proteomes" id="UP000184512">
    <property type="component" value="Unassembled WGS sequence"/>
</dbReference>
<gene>
    <name evidence="1" type="ORF">SAMN02745244_01634</name>
</gene>
<sequence length="107" mass="11378">MAWTTIRTAVTLDLPAFAEPVEIHHDPAQHALLALDPATGESEVLTTRLPDFPLLPDEAVVKDWSEHSGRPRALAEVGVVELLDAIAVGPFAATAHRVRVLTAGDAA</sequence>
<reference evidence="1 2" key="1">
    <citation type="submission" date="2016-11" db="EMBL/GenBank/DDBJ databases">
        <authorList>
            <person name="Jaros S."/>
            <person name="Januszkiewicz K."/>
            <person name="Wedrychowicz H."/>
        </authorList>
    </citation>
    <scope>NUCLEOTIDE SEQUENCE [LARGE SCALE GENOMIC DNA]</scope>
    <source>
        <strain evidence="1 2">DSM 12906</strain>
    </source>
</reference>
<dbReference type="STRING" id="1123357.SAMN02745244_01634"/>